<keyword evidence="6" id="KW-0472">Membrane</keyword>
<dbReference type="AlphaFoldDB" id="A0A914EQ03"/>
<evidence type="ECO:0000256" key="4">
    <source>
        <dbReference type="ARBA" id="ARBA00022968"/>
    </source>
</evidence>
<evidence type="ECO:0000256" key="5">
    <source>
        <dbReference type="ARBA" id="ARBA00022989"/>
    </source>
</evidence>
<keyword evidence="7" id="KW-1185">Reference proteome</keyword>
<dbReference type="PANTHER" id="PTHR23033">
    <property type="entry name" value="BETA1,3-GALACTOSYLTRANSFERASE"/>
    <property type="match status" value="1"/>
</dbReference>
<keyword evidence="5" id="KW-1133">Transmembrane helix</keyword>
<dbReference type="GO" id="GO:0016020">
    <property type="term" value="C:membrane"/>
    <property type="evidence" value="ECO:0007669"/>
    <property type="project" value="UniProtKB-SubCell"/>
</dbReference>
<sequence>MANGINYVPLFKHIVPESIHTTYNKTYLAYQYIYRNISDKYDWYMKGEADSYIFVENLRYFLSQFDPNKPYYLGIRVRHV</sequence>
<comment type="subcellular location">
    <subcellularLocation>
        <location evidence="1">Membrane</location>
        <topology evidence="1">Single-pass type II membrane protein</topology>
    </subcellularLocation>
</comment>
<evidence type="ECO:0000313" key="7">
    <source>
        <dbReference type="Proteomes" id="UP000887540"/>
    </source>
</evidence>
<dbReference type="WBParaSite" id="ACRNAN_scaffold9879.g19442.t1">
    <property type="protein sequence ID" value="ACRNAN_scaffold9879.g19442.t1"/>
    <property type="gene ID" value="ACRNAN_scaffold9879.g19442"/>
</dbReference>
<keyword evidence="3" id="KW-0812">Transmembrane</keyword>
<evidence type="ECO:0000256" key="2">
    <source>
        <dbReference type="ARBA" id="ARBA00006462"/>
    </source>
</evidence>
<keyword evidence="4" id="KW-0735">Signal-anchor</keyword>
<protein>
    <submittedName>
        <fullName evidence="8">Hexosyltransferase</fullName>
    </submittedName>
</protein>
<reference evidence="8" key="1">
    <citation type="submission" date="2022-11" db="UniProtKB">
        <authorList>
            <consortium name="WormBaseParasite"/>
        </authorList>
    </citation>
    <scope>IDENTIFICATION</scope>
</reference>
<evidence type="ECO:0000256" key="1">
    <source>
        <dbReference type="ARBA" id="ARBA00004606"/>
    </source>
</evidence>
<dbReference type="Proteomes" id="UP000887540">
    <property type="component" value="Unplaced"/>
</dbReference>
<name>A0A914EQ03_9BILA</name>
<evidence type="ECO:0000313" key="8">
    <source>
        <dbReference type="WBParaSite" id="ACRNAN_scaffold9879.g19442.t1"/>
    </source>
</evidence>
<evidence type="ECO:0000256" key="3">
    <source>
        <dbReference type="ARBA" id="ARBA00022692"/>
    </source>
</evidence>
<dbReference type="Gene3D" id="3.90.550.50">
    <property type="match status" value="1"/>
</dbReference>
<proteinExistence type="inferred from homology"/>
<evidence type="ECO:0000256" key="6">
    <source>
        <dbReference type="ARBA" id="ARBA00023136"/>
    </source>
</evidence>
<organism evidence="7 8">
    <name type="scientific">Acrobeloides nanus</name>
    <dbReference type="NCBI Taxonomy" id="290746"/>
    <lineage>
        <taxon>Eukaryota</taxon>
        <taxon>Metazoa</taxon>
        <taxon>Ecdysozoa</taxon>
        <taxon>Nematoda</taxon>
        <taxon>Chromadorea</taxon>
        <taxon>Rhabditida</taxon>
        <taxon>Tylenchina</taxon>
        <taxon>Cephalobomorpha</taxon>
        <taxon>Cephaloboidea</taxon>
        <taxon>Cephalobidae</taxon>
        <taxon>Acrobeloides</taxon>
    </lineage>
</organism>
<dbReference type="InterPro" id="IPR026050">
    <property type="entry name" value="C1GALT1/C1GALT1_chp1"/>
</dbReference>
<comment type="similarity">
    <text evidence="2">Belongs to the glycosyltransferase 31 family. Beta3-Gal-T subfamily.</text>
</comment>
<dbReference type="PANTHER" id="PTHR23033:SF14">
    <property type="entry name" value="GLYCOPROTEIN-N-ACETYLGALACTOSAMINE 3-BETA-GALACTOSYLTRANSFERASE 1-RELATED"/>
    <property type="match status" value="1"/>
</dbReference>
<dbReference type="GO" id="GO:0016263">
    <property type="term" value="F:glycoprotein-N-acetylgalactosamine 3-beta-galactosyltransferase activity"/>
    <property type="evidence" value="ECO:0007669"/>
    <property type="project" value="TreeGrafter"/>
</dbReference>
<accession>A0A914EQ03</accession>